<dbReference type="OrthoDB" id="2322499at2759"/>
<reference evidence="2 3" key="1">
    <citation type="journal article" date="2019" name="New Phytol.">
        <title>Comparative genomics reveals unique wood-decay strategies and fruiting body development in the Schizophyllaceae.</title>
        <authorList>
            <person name="Almasi E."/>
            <person name="Sahu N."/>
            <person name="Krizsan K."/>
            <person name="Balint B."/>
            <person name="Kovacs G.M."/>
            <person name="Kiss B."/>
            <person name="Cseklye J."/>
            <person name="Drula E."/>
            <person name="Henrissat B."/>
            <person name="Nagy I."/>
            <person name="Chovatia M."/>
            <person name="Adam C."/>
            <person name="LaButti K."/>
            <person name="Lipzen A."/>
            <person name="Riley R."/>
            <person name="Grigoriev I.V."/>
            <person name="Nagy L.G."/>
        </authorList>
    </citation>
    <scope>NUCLEOTIDE SEQUENCE [LARGE SCALE GENOMIC DNA]</scope>
    <source>
        <strain evidence="2 3">NL-1724</strain>
    </source>
</reference>
<dbReference type="InterPro" id="IPR001810">
    <property type="entry name" value="F-box_dom"/>
</dbReference>
<keyword evidence="3" id="KW-1185">Reference proteome</keyword>
<evidence type="ECO:0000259" key="1">
    <source>
        <dbReference type="PROSITE" id="PS50181"/>
    </source>
</evidence>
<organism evidence="2 3">
    <name type="scientific">Schizophyllum amplum</name>
    <dbReference type="NCBI Taxonomy" id="97359"/>
    <lineage>
        <taxon>Eukaryota</taxon>
        <taxon>Fungi</taxon>
        <taxon>Dikarya</taxon>
        <taxon>Basidiomycota</taxon>
        <taxon>Agaricomycotina</taxon>
        <taxon>Agaricomycetes</taxon>
        <taxon>Agaricomycetidae</taxon>
        <taxon>Agaricales</taxon>
        <taxon>Schizophyllaceae</taxon>
        <taxon>Schizophyllum</taxon>
    </lineage>
</organism>
<gene>
    <name evidence="2" type="ORF">BD626DRAFT_415264</name>
</gene>
<dbReference type="Proteomes" id="UP000320762">
    <property type="component" value="Unassembled WGS sequence"/>
</dbReference>
<comment type="caution">
    <text evidence="2">The sequence shown here is derived from an EMBL/GenBank/DDBJ whole genome shotgun (WGS) entry which is preliminary data.</text>
</comment>
<dbReference type="EMBL" id="VDMD01000090">
    <property type="protein sequence ID" value="TRM55874.1"/>
    <property type="molecule type" value="Genomic_DNA"/>
</dbReference>
<feature type="domain" description="F-box" evidence="1">
    <location>
        <begin position="9"/>
        <end position="62"/>
    </location>
</feature>
<accession>A0A550BTM1</accession>
<protein>
    <recommendedName>
        <fullName evidence="1">F-box domain-containing protein</fullName>
    </recommendedName>
</protein>
<proteinExistence type="predicted"/>
<sequence length="90" mass="10402">MVAEPGGELAALSEFPLDVMYEIFCYFHPAQLLAVSRTNKTLRGALLRRSARWIWKASFRNVRKLPEPPTDLNEPQYARLLFDKSCMVRC</sequence>
<dbReference type="SUPFAM" id="SSF81383">
    <property type="entry name" value="F-box domain"/>
    <property type="match status" value="1"/>
</dbReference>
<dbReference type="InterPro" id="IPR036047">
    <property type="entry name" value="F-box-like_dom_sf"/>
</dbReference>
<evidence type="ECO:0000313" key="2">
    <source>
        <dbReference type="EMBL" id="TRM55874.1"/>
    </source>
</evidence>
<dbReference type="PROSITE" id="PS50181">
    <property type="entry name" value="FBOX"/>
    <property type="match status" value="1"/>
</dbReference>
<dbReference type="AlphaFoldDB" id="A0A550BTM1"/>
<name>A0A550BTM1_9AGAR</name>
<evidence type="ECO:0000313" key="3">
    <source>
        <dbReference type="Proteomes" id="UP000320762"/>
    </source>
</evidence>
<dbReference type="Pfam" id="PF00646">
    <property type="entry name" value="F-box"/>
    <property type="match status" value="1"/>
</dbReference>